<feature type="region of interest" description="Disordered" evidence="1">
    <location>
        <begin position="76"/>
        <end position="95"/>
    </location>
</feature>
<gene>
    <name evidence="2" type="ORF">AVEN_240007_1</name>
</gene>
<evidence type="ECO:0000256" key="1">
    <source>
        <dbReference type="SAM" id="MobiDB-lite"/>
    </source>
</evidence>
<dbReference type="EMBL" id="BGPR01042350">
    <property type="protein sequence ID" value="GBO18747.1"/>
    <property type="molecule type" value="Genomic_DNA"/>
</dbReference>
<proteinExistence type="predicted"/>
<feature type="compositionally biased region" description="Basic and acidic residues" evidence="1">
    <location>
        <begin position="80"/>
        <end position="95"/>
    </location>
</feature>
<keyword evidence="3" id="KW-1185">Reference proteome</keyword>
<evidence type="ECO:0008006" key="4">
    <source>
        <dbReference type="Google" id="ProtNLM"/>
    </source>
</evidence>
<accession>A0A4Y2V4T8</accession>
<evidence type="ECO:0000313" key="2">
    <source>
        <dbReference type="EMBL" id="GBO18747.1"/>
    </source>
</evidence>
<sequence>VGNSPLRHTKSAATGDSQLKCQNGYRAAEGTSLFHGSKPIVRVQRRFHLEYRNCQSSSKNSIECWYEQFKGNVQRKKGVGRPDEVDERVRESFTS</sequence>
<feature type="non-terminal residue" evidence="2">
    <location>
        <position position="1"/>
    </location>
</feature>
<dbReference type="AlphaFoldDB" id="A0A4Y2V4T8"/>
<comment type="caution">
    <text evidence="2">The sequence shown here is derived from an EMBL/GenBank/DDBJ whole genome shotgun (WGS) entry which is preliminary data.</text>
</comment>
<protein>
    <recommendedName>
        <fullName evidence="4">DUF4817 domain-containing protein</fullName>
    </recommendedName>
</protein>
<name>A0A4Y2V4T8_ARAVE</name>
<organism evidence="2 3">
    <name type="scientific">Araneus ventricosus</name>
    <name type="common">Orbweaver spider</name>
    <name type="synonym">Epeira ventricosa</name>
    <dbReference type="NCBI Taxonomy" id="182803"/>
    <lineage>
        <taxon>Eukaryota</taxon>
        <taxon>Metazoa</taxon>
        <taxon>Ecdysozoa</taxon>
        <taxon>Arthropoda</taxon>
        <taxon>Chelicerata</taxon>
        <taxon>Arachnida</taxon>
        <taxon>Araneae</taxon>
        <taxon>Araneomorphae</taxon>
        <taxon>Entelegynae</taxon>
        <taxon>Araneoidea</taxon>
        <taxon>Araneidae</taxon>
        <taxon>Araneus</taxon>
    </lineage>
</organism>
<dbReference type="OrthoDB" id="6460236at2759"/>
<evidence type="ECO:0000313" key="3">
    <source>
        <dbReference type="Proteomes" id="UP000499080"/>
    </source>
</evidence>
<reference evidence="2 3" key="1">
    <citation type="journal article" date="2019" name="Sci. Rep.">
        <title>Orb-weaving spider Araneus ventricosus genome elucidates the spidroin gene catalogue.</title>
        <authorList>
            <person name="Kono N."/>
            <person name="Nakamura H."/>
            <person name="Ohtoshi R."/>
            <person name="Moran D.A.P."/>
            <person name="Shinohara A."/>
            <person name="Yoshida Y."/>
            <person name="Fujiwara M."/>
            <person name="Mori M."/>
            <person name="Tomita M."/>
            <person name="Arakawa K."/>
        </authorList>
    </citation>
    <scope>NUCLEOTIDE SEQUENCE [LARGE SCALE GENOMIC DNA]</scope>
</reference>
<dbReference type="Proteomes" id="UP000499080">
    <property type="component" value="Unassembled WGS sequence"/>
</dbReference>